<dbReference type="Gene3D" id="3.40.50.850">
    <property type="entry name" value="Isochorismatase-like"/>
    <property type="match status" value="1"/>
</dbReference>
<organism evidence="9 10">
    <name type="scientific">Terrabacter carboxydivorans</name>
    <dbReference type="NCBI Taxonomy" id="619730"/>
    <lineage>
        <taxon>Bacteria</taxon>
        <taxon>Bacillati</taxon>
        <taxon>Actinomycetota</taxon>
        <taxon>Actinomycetes</taxon>
        <taxon>Micrococcales</taxon>
        <taxon>Intrasporangiaceae</taxon>
        <taxon>Terrabacter</taxon>
    </lineage>
</organism>
<dbReference type="Pfam" id="PF00857">
    <property type="entry name" value="Isochorismatase"/>
    <property type="match status" value="1"/>
</dbReference>
<dbReference type="PANTHER" id="PTHR11080:SF2">
    <property type="entry name" value="LD05707P"/>
    <property type="match status" value="1"/>
</dbReference>
<evidence type="ECO:0000256" key="7">
    <source>
        <dbReference type="ARBA" id="ARBA00043224"/>
    </source>
</evidence>
<dbReference type="RefSeq" id="WP_344255445.1">
    <property type="nucleotide sequence ID" value="NZ_BAAARE010000011.1"/>
</dbReference>
<gene>
    <name evidence="9" type="ORF">GCM10009858_26990</name>
</gene>
<dbReference type="PANTHER" id="PTHR11080">
    <property type="entry name" value="PYRAZINAMIDASE/NICOTINAMIDASE"/>
    <property type="match status" value="1"/>
</dbReference>
<dbReference type="EMBL" id="BAAARE010000011">
    <property type="protein sequence ID" value="GAA2487667.1"/>
    <property type="molecule type" value="Genomic_DNA"/>
</dbReference>
<comment type="pathway">
    <text evidence="5">Cofactor biosynthesis; nicotinate biosynthesis; nicotinate from nicotinamide: step 1/1.</text>
</comment>
<evidence type="ECO:0000256" key="5">
    <source>
        <dbReference type="ARBA" id="ARBA00037900"/>
    </source>
</evidence>
<reference evidence="9 10" key="1">
    <citation type="journal article" date="2019" name="Int. J. Syst. Evol. Microbiol.">
        <title>The Global Catalogue of Microorganisms (GCM) 10K type strain sequencing project: providing services to taxonomists for standard genome sequencing and annotation.</title>
        <authorList>
            <consortium name="The Broad Institute Genomics Platform"/>
            <consortium name="The Broad Institute Genome Sequencing Center for Infectious Disease"/>
            <person name="Wu L."/>
            <person name="Ma J."/>
        </authorList>
    </citation>
    <scope>NUCLEOTIDE SEQUENCE [LARGE SCALE GENOMIC DNA]</scope>
    <source>
        <strain evidence="9 10">JCM 16259</strain>
    </source>
</reference>
<dbReference type="Proteomes" id="UP001500730">
    <property type="component" value="Unassembled WGS sequence"/>
</dbReference>
<keyword evidence="10" id="KW-1185">Reference proteome</keyword>
<evidence type="ECO:0000256" key="1">
    <source>
        <dbReference type="ARBA" id="ARBA00006336"/>
    </source>
</evidence>
<dbReference type="SUPFAM" id="SSF52499">
    <property type="entry name" value="Isochorismatase-like hydrolases"/>
    <property type="match status" value="1"/>
</dbReference>
<evidence type="ECO:0000256" key="3">
    <source>
        <dbReference type="ARBA" id="ARBA00022723"/>
    </source>
</evidence>
<dbReference type="EC" id="3.5.1.19" evidence="6"/>
<evidence type="ECO:0000256" key="4">
    <source>
        <dbReference type="ARBA" id="ARBA00022801"/>
    </source>
</evidence>
<accession>A0ABN3LP58</accession>
<keyword evidence="2" id="KW-0662">Pyridine nucleotide biosynthesis</keyword>
<evidence type="ECO:0000256" key="6">
    <source>
        <dbReference type="ARBA" id="ARBA00039017"/>
    </source>
</evidence>
<evidence type="ECO:0000313" key="9">
    <source>
        <dbReference type="EMBL" id="GAA2487667.1"/>
    </source>
</evidence>
<dbReference type="InterPro" id="IPR000868">
    <property type="entry name" value="Isochorismatase-like_dom"/>
</dbReference>
<feature type="domain" description="Isochorismatase-like" evidence="8">
    <location>
        <begin position="12"/>
        <end position="197"/>
    </location>
</feature>
<comment type="similarity">
    <text evidence="1">Belongs to the isochorismatase family.</text>
</comment>
<keyword evidence="3" id="KW-0479">Metal-binding</keyword>
<name>A0ABN3LP58_9MICO</name>
<comment type="caution">
    <text evidence="9">The sequence shown here is derived from an EMBL/GenBank/DDBJ whole genome shotgun (WGS) entry which is preliminary data.</text>
</comment>
<protein>
    <recommendedName>
        <fullName evidence="6">nicotinamidase</fullName>
        <ecNumber evidence="6">3.5.1.19</ecNumber>
    </recommendedName>
    <alternativeName>
        <fullName evidence="7">Nicotinamide deamidase</fullName>
    </alternativeName>
</protein>
<proteinExistence type="inferred from homology"/>
<dbReference type="InterPro" id="IPR052347">
    <property type="entry name" value="Isochorismatase_Nicotinamidase"/>
</dbReference>
<evidence type="ECO:0000256" key="2">
    <source>
        <dbReference type="ARBA" id="ARBA00022642"/>
    </source>
</evidence>
<evidence type="ECO:0000313" key="10">
    <source>
        <dbReference type="Proteomes" id="UP001500730"/>
    </source>
</evidence>
<dbReference type="InterPro" id="IPR036380">
    <property type="entry name" value="Isochorismatase-like_sf"/>
</dbReference>
<evidence type="ECO:0000259" key="8">
    <source>
        <dbReference type="Pfam" id="PF00857"/>
    </source>
</evidence>
<keyword evidence="4" id="KW-0378">Hydrolase</keyword>
<sequence>MDVSAHRDGGRALVIVDVQNDFCEGGSLAVQGGADVARRISEHVNAHVADYDHVVATADWHVDPGEHFSATPDFVDSWPVHCVADSDGADFHPHLVGALDNIEEVFRKGEHAAAYSGFEGRSTGDEHVALATWLTQREVSRVDVVGIATDHCVRATALDARREGFETTVLLDLTAGVARATTEAALAQLAEAGVRLLGAPTTPR</sequence>